<keyword evidence="3" id="KW-1185">Reference proteome</keyword>
<reference evidence="2" key="1">
    <citation type="journal article" date="2023" name="DNA Res.">
        <title>Chromosome-level genome assembly of Phrynocephalus forsythii using third-generation DNA sequencing and Hi-C analysis.</title>
        <authorList>
            <person name="Qi Y."/>
            <person name="Zhao W."/>
            <person name="Zhao Y."/>
            <person name="Niu C."/>
            <person name="Cao S."/>
            <person name="Zhang Y."/>
        </authorList>
    </citation>
    <scope>NUCLEOTIDE SEQUENCE</scope>
    <source>
        <tissue evidence="2">Muscle</tissue>
    </source>
</reference>
<sequence>MVTNHNHESPQDDKLDSAPINREDVPGHLEENNRVEEPALEESMDNKEESSISGTDSQMESGQNASTSSEWFLFKCVLMLKKEGPDFLVEMHWIEGQNRDLMNQLCTYLKNQMFRLVTI</sequence>
<evidence type="ECO:0000313" key="3">
    <source>
        <dbReference type="Proteomes" id="UP001142489"/>
    </source>
</evidence>
<gene>
    <name evidence="2" type="ORF">JRQ81_004958</name>
</gene>
<dbReference type="OrthoDB" id="514248at2759"/>
<evidence type="ECO:0000256" key="1">
    <source>
        <dbReference type="SAM" id="MobiDB-lite"/>
    </source>
</evidence>
<feature type="compositionally biased region" description="Basic and acidic residues" evidence="1">
    <location>
        <begin position="1"/>
        <end position="37"/>
    </location>
</feature>
<proteinExistence type="predicted"/>
<dbReference type="EMBL" id="JAPFRF010000012">
    <property type="protein sequence ID" value="KAJ7313516.1"/>
    <property type="molecule type" value="Genomic_DNA"/>
</dbReference>
<feature type="region of interest" description="Disordered" evidence="1">
    <location>
        <begin position="1"/>
        <end position="64"/>
    </location>
</feature>
<dbReference type="Proteomes" id="UP001142489">
    <property type="component" value="Unassembled WGS sequence"/>
</dbReference>
<comment type="caution">
    <text evidence="2">The sequence shown here is derived from an EMBL/GenBank/DDBJ whole genome shotgun (WGS) entry which is preliminary data.</text>
</comment>
<dbReference type="AlphaFoldDB" id="A0A9Q0XFX4"/>
<evidence type="ECO:0000313" key="2">
    <source>
        <dbReference type="EMBL" id="KAJ7313516.1"/>
    </source>
</evidence>
<name>A0A9Q0XFX4_9SAUR</name>
<feature type="compositionally biased region" description="Polar residues" evidence="1">
    <location>
        <begin position="51"/>
        <end position="64"/>
    </location>
</feature>
<protein>
    <submittedName>
        <fullName evidence="2">Uncharacterized protein</fullName>
    </submittedName>
</protein>
<organism evidence="2 3">
    <name type="scientific">Phrynocephalus forsythii</name>
    <dbReference type="NCBI Taxonomy" id="171643"/>
    <lineage>
        <taxon>Eukaryota</taxon>
        <taxon>Metazoa</taxon>
        <taxon>Chordata</taxon>
        <taxon>Craniata</taxon>
        <taxon>Vertebrata</taxon>
        <taxon>Euteleostomi</taxon>
        <taxon>Lepidosauria</taxon>
        <taxon>Squamata</taxon>
        <taxon>Bifurcata</taxon>
        <taxon>Unidentata</taxon>
        <taxon>Episquamata</taxon>
        <taxon>Toxicofera</taxon>
        <taxon>Iguania</taxon>
        <taxon>Acrodonta</taxon>
        <taxon>Agamidae</taxon>
        <taxon>Agaminae</taxon>
        <taxon>Phrynocephalus</taxon>
    </lineage>
</organism>
<accession>A0A9Q0XFX4</accession>